<dbReference type="PANTHER" id="PTHR43790">
    <property type="entry name" value="CARBOHYDRATE TRANSPORT ATP-BINDING PROTEIN MG119-RELATED"/>
    <property type="match status" value="1"/>
</dbReference>
<evidence type="ECO:0000256" key="2">
    <source>
        <dbReference type="ARBA" id="ARBA00022737"/>
    </source>
</evidence>
<evidence type="ECO:0000256" key="1">
    <source>
        <dbReference type="ARBA" id="ARBA00022448"/>
    </source>
</evidence>
<keyword evidence="1" id="KW-0813">Transport</keyword>
<dbReference type="InterPro" id="IPR017871">
    <property type="entry name" value="ABC_transporter-like_CS"/>
</dbReference>
<feature type="non-terminal residue" evidence="6">
    <location>
        <position position="1"/>
    </location>
</feature>
<keyword evidence="3" id="KW-0547">Nucleotide-binding</keyword>
<dbReference type="Pfam" id="PF00005">
    <property type="entry name" value="ABC_tran"/>
    <property type="match status" value="2"/>
</dbReference>
<keyword evidence="4 6" id="KW-0067">ATP-binding</keyword>
<dbReference type="Proteomes" id="UP000319130">
    <property type="component" value="Unassembled WGS sequence"/>
</dbReference>
<dbReference type="SUPFAM" id="SSF52540">
    <property type="entry name" value="P-loop containing nucleoside triphosphate hydrolases"/>
    <property type="match status" value="2"/>
</dbReference>
<proteinExistence type="predicted"/>
<evidence type="ECO:0000313" key="7">
    <source>
        <dbReference type="Proteomes" id="UP000319130"/>
    </source>
</evidence>
<accession>A0A523W5S5</accession>
<dbReference type="AlphaFoldDB" id="A0A523W5S5"/>
<feature type="domain" description="ABC transporter" evidence="5">
    <location>
        <begin position="151"/>
        <end position="396"/>
    </location>
</feature>
<dbReference type="InterPro" id="IPR050107">
    <property type="entry name" value="ABC_carbohydrate_import_ATPase"/>
</dbReference>
<dbReference type="Gene3D" id="3.40.50.300">
    <property type="entry name" value="P-loop containing nucleotide triphosphate hydrolases"/>
    <property type="match status" value="2"/>
</dbReference>
<evidence type="ECO:0000313" key="6">
    <source>
        <dbReference type="EMBL" id="TET62384.1"/>
    </source>
</evidence>
<dbReference type="PROSITE" id="PS00211">
    <property type="entry name" value="ABC_TRANSPORTER_1"/>
    <property type="match status" value="1"/>
</dbReference>
<protein>
    <submittedName>
        <fullName evidence="6">Sugar ABC transporter ATP-binding protein</fullName>
    </submittedName>
</protein>
<dbReference type="PROSITE" id="PS50893">
    <property type="entry name" value="ABC_TRANSPORTER_2"/>
    <property type="match status" value="1"/>
</dbReference>
<sequence>LGKEPRSRLGFIDATTLYQRAKEVLDQLNIELELEAVVARLTVAQRQLLEIAKSLQENPQILIMDEPTAALQRNEIDTLFSLIKRIKHQGKRVIFISHRLEEVFEIADRITVLRNGEAVLTVSSEQITKDRLIEAIIGRRLEKFFPPKAKKKGKELIRIEDLTRSQNIRNVNLVLREGEMLGIAGLEGQGQHSLLRTLFGADLSAERKGEVKLKGRSINLAHPKYTVRVGFGFVSDDRHTEGLVLNLSVEDNISLPGLYKRARLGFIKSRIEKETVEKGIKALSIKAPSGNSPVKYLSGGNQQKVVLAKWLAADTDVFIFDEPTRGVDIGTRAEIYRIMRDLANEGKAIIISSRDLDEVIGMSDRIAVIHKGKIIKEFESGELSQEETLDLITRVPREEKEKQLKKNTGR</sequence>
<comment type="caution">
    <text evidence="6">The sequence shown here is derived from an EMBL/GenBank/DDBJ whole genome shotgun (WGS) entry which is preliminary data.</text>
</comment>
<keyword evidence="2" id="KW-0677">Repeat</keyword>
<dbReference type="GO" id="GO:0016887">
    <property type="term" value="F:ATP hydrolysis activity"/>
    <property type="evidence" value="ECO:0007669"/>
    <property type="project" value="InterPro"/>
</dbReference>
<dbReference type="InterPro" id="IPR027417">
    <property type="entry name" value="P-loop_NTPase"/>
</dbReference>
<evidence type="ECO:0000256" key="4">
    <source>
        <dbReference type="ARBA" id="ARBA00022840"/>
    </source>
</evidence>
<dbReference type="CDD" id="cd03215">
    <property type="entry name" value="ABC_Carb_Monos_II"/>
    <property type="match status" value="1"/>
</dbReference>
<name>A0A523W5S5_UNCAE</name>
<reference evidence="6 7" key="1">
    <citation type="submission" date="2019-03" db="EMBL/GenBank/DDBJ databases">
        <title>Metabolic potential of uncultured bacteria and archaea associated with petroleum seepage in deep-sea sediments.</title>
        <authorList>
            <person name="Dong X."/>
            <person name="Hubert C."/>
        </authorList>
    </citation>
    <scope>NUCLEOTIDE SEQUENCE [LARGE SCALE GENOMIC DNA]</scope>
    <source>
        <strain evidence="6">E29_bin52</strain>
    </source>
</reference>
<dbReference type="GO" id="GO:0005524">
    <property type="term" value="F:ATP binding"/>
    <property type="evidence" value="ECO:0007669"/>
    <property type="project" value="UniProtKB-KW"/>
</dbReference>
<evidence type="ECO:0000259" key="5">
    <source>
        <dbReference type="PROSITE" id="PS50893"/>
    </source>
</evidence>
<gene>
    <name evidence="6" type="ORF">E3J48_04290</name>
</gene>
<organism evidence="6 7">
    <name type="scientific">Aerophobetes bacterium</name>
    <dbReference type="NCBI Taxonomy" id="2030807"/>
    <lineage>
        <taxon>Bacteria</taxon>
        <taxon>Candidatus Aerophobota</taxon>
    </lineage>
</organism>
<evidence type="ECO:0000256" key="3">
    <source>
        <dbReference type="ARBA" id="ARBA00022741"/>
    </source>
</evidence>
<dbReference type="PANTHER" id="PTHR43790:SF9">
    <property type="entry name" value="GALACTOFURANOSE TRANSPORTER ATP-BINDING PROTEIN YTFR"/>
    <property type="match status" value="1"/>
</dbReference>
<dbReference type="EMBL" id="SOIZ01000186">
    <property type="protein sequence ID" value="TET62384.1"/>
    <property type="molecule type" value="Genomic_DNA"/>
</dbReference>
<dbReference type="InterPro" id="IPR003439">
    <property type="entry name" value="ABC_transporter-like_ATP-bd"/>
</dbReference>